<dbReference type="InterPro" id="IPR003018">
    <property type="entry name" value="GAF"/>
</dbReference>
<dbReference type="InterPro" id="IPR029016">
    <property type="entry name" value="GAF-like_dom_sf"/>
</dbReference>
<reference evidence="2 3" key="1">
    <citation type="submission" date="2020-08" db="EMBL/GenBank/DDBJ databases">
        <title>Genomic Encyclopedia of Type Strains, Phase IV (KMG-IV): sequencing the most valuable type-strain genomes for metagenomic binning, comparative biology and taxonomic classification.</title>
        <authorList>
            <person name="Goeker M."/>
        </authorList>
    </citation>
    <scope>NUCLEOTIDE SEQUENCE [LARGE SCALE GENOMIC DNA]</scope>
    <source>
        <strain evidence="2 3">YC6723</strain>
    </source>
</reference>
<sequence>MDESNRLATLHRYDILDTANEVEFDDLACRIAELFAVPSVLISFIDGERQWYKARIGAAASEVRRSESFCTRVIDADEVVVVPDARLDERFRGNPAVRGSDGIRFYAAAPIKALNRARIGTVCIYDKVPRPPLTEREKRQLASFAAQVIELLEKRLALKRVAA</sequence>
<evidence type="ECO:0000313" key="3">
    <source>
        <dbReference type="Proteomes" id="UP000529795"/>
    </source>
</evidence>
<dbReference type="SMART" id="SM00065">
    <property type="entry name" value="GAF"/>
    <property type="match status" value="1"/>
</dbReference>
<evidence type="ECO:0000313" key="2">
    <source>
        <dbReference type="EMBL" id="MBB4154100.1"/>
    </source>
</evidence>
<gene>
    <name evidence="2" type="ORF">GGQ80_002010</name>
</gene>
<dbReference type="EMBL" id="JACIEV010000005">
    <property type="protein sequence ID" value="MBB4154100.1"/>
    <property type="molecule type" value="Genomic_DNA"/>
</dbReference>
<dbReference type="Proteomes" id="UP000529795">
    <property type="component" value="Unassembled WGS sequence"/>
</dbReference>
<dbReference type="PANTHER" id="PTHR43102">
    <property type="entry name" value="SLR1143 PROTEIN"/>
    <property type="match status" value="1"/>
</dbReference>
<comment type="caution">
    <text evidence="2">The sequence shown here is derived from an EMBL/GenBank/DDBJ whole genome shotgun (WGS) entry which is preliminary data.</text>
</comment>
<organism evidence="2 3">
    <name type="scientific">Sphingomonas jinjuensis</name>
    <dbReference type="NCBI Taxonomy" id="535907"/>
    <lineage>
        <taxon>Bacteria</taxon>
        <taxon>Pseudomonadati</taxon>
        <taxon>Pseudomonadota</taxon>
        <taxon>Alphaproteobacteria</taxon>
        <taxon>Sphingomonadales</taxon>
        <taxon>Sphingomonadaceae</taxon>
        <taxon>Sphingomonas</taxon>
    </lineage>
</organism>
<dbReference type="AlphaFoldDB" id="A0A840F810"/>
<dbReference type="PANTHER" id="PTHR43102:SF2">
    <property type="entry name" value="GAF DOMAIN-CONTAINING PROTEIN"/>
    <property type="match status" value="1"/>
</dbReference>
<name>A0A840F810_9SPHN</name>
<evidence type="ECO:0000259" key="1">
    <source>
        <dbReference type="SMART" id="SM00065"/>
    </source>
</evidence>
<dbReference type="RefSeq" id="WP_183984315.1">
    <property type="nucleotide sequence ID" value="NZ_JACIEV010000005.1"/>
</dbReference>
<protein>
    <submittedName>
        <fullName evidence="2">GAF domain-containing protein</fullName>
    </submittedName>
</protein>
<proteinExistence type="predicted"/>
<dbReference type="Gene3D" id="3.30.450.40">
    <property type="match status" value="1"/>
</dbReference>
<dbReference type="SUPFAM" id="SSF55781">
    <property type="entry name" value="GAF domain-like"/>
    <property type="match status" value="1"/>
</dbReference>
<dbReference type="Pfam" id="PF01590">
    <property type="entry name" value="GAF"/>
    <property type="match status" value="1"/>
</dbReference>
<feature type="domain" description="GAF" evidence="1">
    <location>
        <begin position="19"/>
        <end position="159"/>
    </location>
</feature>
<keyword evidence="3" id="KW-1185">Reference proteome</keyword>
<accession>A0A840F810</accession>